<dbReference type="InterPro" id="IPR013320">
    <property type="entry name" value="ConA-like_dom_sf"/>
</dbReference>
<dbReference type="InterPro" id="IPR000757">
    <property type="entry name" value="Beta-glucanase-like"/>
</dbReference>
<proteinExistence type="predicted"/>
<accession>M8BSJ5</accession>
<dbReference type="SUPFAM" id="SSF49899">
    <property type="entry name" value="Concanavalin A-like lectins/glucanases"/>
    <property type="match status" value="1"/>
</dbReference>
<keyword evidence="1" id="KW-0378">Hydrolase</keyword>
<keyword evidence="2" id="KW-0326">Glycosidase</keyword>
<dbReference type="Pfam" id="PF00722">
    <property type="entry name" value="Glyco_hydro_16"/>
    <property type="match status" value="1"/>
</dbReference>
<dbReference type="InterPro" id="IPR008263">
    <property type="entry name" value="GH16_AS"/>
</dbReference>
<evidence type="ECO:0000256" key="3">
    <source>
        <dbReference type="SAM" id="MobiDB-lite"/>
    </source>
</evidence>
<dbReference type="PROSITE" id="PS51762">
    <property type="entry name" value="GH16_2"/>
    <property type="match status" value="1"/>
</dbReference>
<name>M8BSJ5_AEGTA</name>
<organism evidence="4">
    <name type="scientific">Aegilops tauschii</name>
    <name type="common">Tausch's goatgrass</name>
    <name type="synonym">Aegilops squarrosa</name>
    <dbReference type="NCBI Taxonomy" id="37682"/>
    <lineage>
        <taxon>Eukaryota</taxon>
        <taxon>Viridiplantae</taxon>
        <taxon>Streptophyta</taxon>
        <taxon>Embryophyta</taxon>
        <taxon>Tracheophyta</taxon>
        <taxon>Spermatophyta</taxon>
        <taxon>Magnoliopsida</taxon>
        <taxon>Liliopsida</taxon>
        <taxon>Poales</taxon>
        <taxon>Poaceae</taxon>
        <taxon>BOP clade</taxon>
        <taxon>Pooideae</taxon>
        <taxon>Triticodae</taxon>
        <taxon>Triticeae</taxon>
        <taxon>Triticinae</taxon>
        <taxon>Aegilops</taxon>
    </lineage>
</organism>
<feature type="region of interest" description="Disordered" evidence="3">
    <location>
        <begin position="1"/>
        <end position="41"/>
    </location>
</feature>
<reference evidence="4" key="1">
    <citation type="submission" date="2015-06" db="UniProtKB">
        <authorList>
            <consortium name="EnsemblPlants"/>
        </authorList>
    </citation>
    <scope>IDENTIFICATION</scope>
</reference>
<evidence type="ECO:0000313" key="4">
    <source>
        <dbReference type="EnsemblPlants" id="EMT24954"/>
    </source>
</evidence>
<dbReference type="InterPro" id="IPR044791">
    <property type="entry name" value="Beta-glucanase/XTH"/>
</dbReference>
<dbReference type="GO" id="GO:0004553">
    <property type="term" value="F:hydrolase activity, hydrolyzing O-glycosyl compounds"/>
    <property type="evidence" value="ECO:0007669"/>
    <property type="project" value="InterPro"/>
</dbReference>
<dbReference type="Gene3D" id="2.60.120.200">
    <property type="match status" value="1"/>
</dbReference>
<evidence type="ECO:0000256" key="1">
    <source>
        <dbReference type="ARBA" id="ARBA00022801"/>
    </source>
</evidence>
<dbReference type="GO" id="GO:0005975">
    <property type="term" value="P:carbohydrate metabolic process"/>
    <property type="evidence" value="ECO:0007669"/>
    <property type="project" value="InterPro"/>
</dbReference>
<evidence type="ECO:0000256" key="2">
    <source>
        <dbReference type="ARBA" id="ARBA00023295"/>
    </source>
</evidence>
<protein>
    <submittedName>
        <fullName evidence="4">Putative xyloglucan endotransglucosylase/hydrolase protein 12</fullName>
    </submittedName>
</protein>
<feature type="compositionally biased region" description="Gly residues" evidence="3">
    <location>
        <begin position="7"/>
        <end position="26"/>
    </location>
</feature>
<sequence>MLSGSAAGVGRGGALGGGGAGGGGRGGGRREPEPAPGLRRRVGEAQCALLRRRPGGGAGAGPGDRVQAGVQGPICTGGARHDEVDFEFLGNVSGEPYILHTNIFSDGKGEREQQFVLWFDPTADFHTYSILWNPLNIILYIDGTPIRVFKNNEANGRLDWWSWMTLNWVRMNYMTYDYCADRKRYPHAFPTECIIPIGRI</sequence>
<dbReference type="AlphaFoldDB" id="M8BSJ5"/>
<dbReference type="PROSITE" id="PS01034">
    <property type="entry name" value="GH16_1"/>
    <property type="match status" value="1"/>
</dbReference>
<dbReference type="PANTHER" id="PTHR31062">
    <property type="entry name" value="XYLOGLUCAN ENDOTRANSGLUCOSYLASE/HYDROLASE PROTEIN 8-RELATED"/>
    <property type="match status" value="1"/>
</dbReference>
<dbReference type="EnsemblPlants" id="EMT24954">
    <property type="protein sequence ID" value="EMT24954"/>
    <property type="gene ID" value="F775_15477"/>
</dbReference>